<proteinExistence type="predicted"/>
<gene>
    <name evidence="1" type="primary">29</name>
    <name evidence="1" type="ORF">SEA_AGUEYBANA_29</name>
</gene>
<organism evidence="1 2">
    <name type="scientific">Gordonia phage Agueybana</name>
    <dbReference type="NCBI Taxonomy" id="2859634"/>
    <lineage>
        <taxon>Viruses</taxon>
        <taxon>Duplodnaviria</taxon>
        <taxon>Heunggongvirae</taxon>
        <taxon>Uroviricota</taxon>
        <taxon>Caudoviricetes</taxon>
        <taxon>Nymbaxtervirinae</taxon>
        <taxon>Nymphadoravirus</taxon>
        <taxon>Nymphadoravirus agueybana</taxon>
    </lineage>
</organism>
<reference evidence="1" key="1">
    <citation type="submission" date="2021-05" db="EMBL/GenBank/DDBJ databases">
        <authorList>
            <person name="Alejandro-Iglesias T.M."/>
            <person name="Baez-Cruz V.A."/>
            <person name="Bragalone-Rodriguez T."/>
            <person name="Braun-Zayas A."/>
            <person name="Carattini-Rivera A.Z."/>
            <person name="Castello-Casta F.M."/>
            <person name="Delgado-Torres D.N."/>
            <person name="Lopez-Castro L."/>
            <person name="Rivera-Torres A.P."/>
            <person name="Rodriguez-Diaz E.A."/>
            <person name="Tejas-Delatorre P.J."/>
            <person name="Torres-Carro S.E."/>
            <person name="Tristani-Rodriguez M."/>
            <person name="Vazquez E."/>
            <person name="Tolsma S."/>
            <person name="Caruso S.M."/>
            <person name="Garlena R.A."/>
            <person name="Russell D.A."/>
            <person name="Pope W.H."/>
            <person name="Jacobs-Se D."/>
            <person name="Hatfull G.F."/>
        </authorList>
    </citation>
    <scope>NUCLEOTIDE SEQUENCE</scope>
</reference>
<evidence type="ECO:0000313" key="2">
    <source>
        <dbReference type="Proteomes" id="UP000826558"/>
    </source>
</evidence>
<dbReference type="EMBL" id="MZ274304">
    <property type="protein sequence ID" value="QYC54587.1"/>
    <property type="molecule type" value="Genomic_DNA"/>
</dbReference>
<name>A0AC61N9M7_9CAUD</name>
<keyword evidence="2" id="KW-1185">Reference proteome</keyword>
<accession>A0AC61N9M7</accession>
<evidence type="ECO:0000313" key="1">
    <source>
        <dbReference type="EMBL" id="QYC54587.1"/>
    </source>
</evidence>
<protein>
    <submittedName>
        <fullName evidence="1">Minor tail protein</fullName>
    </submittedName>
</protein>
<dbReference type="Proteomes" id="UP000826558">
    <property type="component" value="Segment"/>
</dbReference>
<sequence>MSTPLVPDWTDSDIEIEVPDNQVQVIDAPAVEDVEILVVQGRDGQGLQPDAAVDTYADLPDNLGPNDSGLVVYVWSDRLIYIWSGTDWPAEGAGKDIRGMQGDPGRGIDDVFVVGTSLVFSMSDNTSDDVPVPAIQQAIDSAAAASGSATAADTARLAAEAAASTAGTAASTATAERTAAQTARTAAEAARDTATNRATAASNSADAAATSEANAQTSETNAATSASAAAASAGQAANRATDADTARAAAVLARDAAAGSATDAATSAGSAQTSADDAGTAAAAAAASAEEAADVVAAGVPDANDTTKGGIRLPGVEPGELGGTWDHPTVTGWDQKADLVNVNGKMVVPTSQIPARASHEKWVVANTAERLALTTEQVQPGDGAVQLGNPGRGTYFLQGEDPSLESSWQLDVSPTDAVTSVNGYNGPVVLGKGDVGLDRVDNTADVDKPVSGPQADALVGKLSKRTGANQVYTNGADGNPSGQNFTSAPTNFTIPIRNGAGQFLVGTPTDPSHPATKGYTDTGLEGKSNVGHAHDAAAIATGTLDAARLPVGTGSTQVAAGNDSRIVNAVPNSRTVTAGTGLSGGGTLDVNRTLSVLYGNTANTATQGNDARLSDTRTPTDNTVSTAKIQDGAVTLAKLATAVSVSIQQMIDTSVLAAQLVTINAQPGAYTLVATDANKAVEVTSGSAVNVTIPTNASVGFPIGTVIEVDQMGAGKVTIVGASGVTVQSAVATPTSRAQYSALVLRKRAADLWLVTGDLA</sequence>